<feature type="transmembrane region" description="Helical" evidence="2">
    <location>
        <begin position="165"/>
        <end position="192"/>
    </location>
</feature>
<comment type="caution">
    <text evidence="4">The sequence shown here is derived from an EMBL/GenBank/DDBJ whole genome shotgun (WGS) entry which is preliminary data.</text>
</comment>
<dbReference type="InterPro" id="IPR045339">
    <property type="entry name" value="DUF6534"/>
</dbReference>
<evidence type="ECO:0000313" key="4">
    <source>
        <dbReference type="EMBL" id="KAF8913771.1"/>
    </source>
</evidence>
<name>A0A9P5TUN6_GYMJU</name>
<evidence type="ECO:0000313" key="5">
    <source>
        <dbReference type="Proteomes" id="UP000724874"/>
    </source>
</evidence>
<organism evidence="4 5">
    <name type="scientific">Gymnopilus junonius</name>
    <name type="common">Spectacular rustgill mushroom</name>
    <name type="synonym">Gymnopilus spectabilis subsp. junonius</name>
    <dbReference type="NCBI Taxonomy" id="109634"/>
    <lineage>
        <taxon>Eukaryota</taxon>
        <taxon>Fungi</taxon>
        <taxon>Dikarya</taxon>
        <taxon>Basidiomycota</taxon>
        <taxon>Agaricomycotina</taxon>
        <taxon>Agaricomycetes</taxon>
        <taxon>Agaricomycetidae</taxon>
        <taxon>Agaricales</taxon>
        <taxon>Agaricineae</taxon>
        <taxon>Hymenogastraceae</taxon>
        <taxon>Gymnopilus</taxon>
    </lineage>
</organism>
<evidence type="ECO:0000256" key="2">
    <source>
        <dbReference type="SAM" id="Phobius"/>
    </source>
</evidence>
<dbReference type="PANTHER" id="PTHR40465:SF1">
    <property type="entry name" value="DUF6534 DOMAIN-CONTAINING PROTEIN"/>
    <property type="match status" value="1"/>
</dbReference>
<feature type="compositionally biased region" description="Polar residues" evidence="1">
    <location>
        <begin position="295"/>
        <end position="313"/>
    </location>
</feature>
<feature type="domain" description="DUF6534" evidence="3">
    <location>
        <begin position="177"/>
        <end position="264"/>
    </location>
</feature>
<feature type="region of interest" description="Disordered" evidence="1">
    <location>
        <begin position="295"/>
        <end position="315"/>
    </location>
</feature>
<accession>A0A9P5TUN6</accession>
<feature type="transmembrane region" description="Helical" evidence="2">
    <location>
        <begin position="117"/>
        <end position="145"/>
    </location>
</feature>
<keyword evidence="2" id="KW-0472">Membrane</keyword>
<proteinExistence type="predicted"/>
<dbReference type="Proteomes" id="UP000724874">
    <property type="component" value="Unassembled WGS sequence"/>
</dbReference>
<dbReference type="EMBL" id="JADNYJ010000001">
    <property type="protein sequence ID" value="KAF8913771.1"/>
    <property type="molecule type" value="Genomic_DNA"/>
</dbReference>
<keyword evidence="2" id="KW-1133">Transmembrane helix</keyword>
<dbReference type="Pfam" id="PF20152">
    <property type="entry name" value="DUF6534"/>
    <property type="match status" value="1"/>
</dbReference>
<evidence type="ECO:0000256" key="1">
    <source>
        <dbReference type="SAM" id="MobiDB-lite"/>
    </source>
</evidence>
<dbReference type="OrthoDB" id="3251949at2759"/>
<keyword evidence="5" id="KW-1185">Reference proteome</keyword>
<dbReference type="PANTHER" id="PTHR40465">
    <property type="entry name" value="CHROMOSOME 1, WHOLE GENOME SHOTGUN SEQUENCE"/>
    <property type="match status" value="1"/>
</dbReference>
<dbReference type="AlphaFoldDB" id="A0A9P5TUN6"/>
<evidence type="ECO:0000259" key="3">
    <source>
        <dbReference type="Pfam" id="PF20152"/>
    </source>
</evidence>
<reference evidence="4" key="1">
    <citation type="submission" date="2020-11" db="EMBL/GenBank/DDBJ databases">
        <authorList>
            <consortium name="DOE Joint Genome Institute"/>
            <person name="Ahrendt S."/>
            <person name="Riley R."/>
            <person name="Andreopoulos W."/>
            <person name="LaButti K."/>
            <person name="Pangilinan J."/>
            <person name="Ruiz-duenas F.J."/>
            <person name="Barrasa J.M."/>
            <person name="Sanchez-Garcia M."/>
            <person name="Camarero S."/>
            <person name="Miyauchi S."/>
            <person name="Serrano A."/>
            <person name="Linde D."/>
            <person name="Babiker R."/>
            <person name="Drula E."/>
            <person name="Ayuso-Fernandez I."/>
            <person name="Pacheco R."/>
            <person name="Padilla G."/>
            <person name="Ferreira P."/>
            <person name="Barriuso J."/>
            <person name="Kellner H."/>
            <person name="Castanera R."/>
            <person name="Alfaro M."/>
            <person name="Ramirez L."/>
            <person name="Pisabarro A.G."/>
            <person name="Kuo A."/>
            <person name="Tritt A."/>
            <person name="Lipzen A."/>
            <person name="He G."/>
            <person name="Yan M."/>
            <person name="Ng V."/>
            <person name="Cullen D."/>
            <person name="Martin F."/>
            <person name="Rosso M.-N."/>
            <person name="Henrissat B."/>
            <person name="Hibbett D."/>
            <person name="Martinez A.T."/>
            <person name="Grigoriev I.V."/>
        </authorList>
    </citation>
    <scope>NUCLEOTIDE SEQUENCE</scope>
    <source>
        <strain evidence="4">AH 44721</strain>
    </source>
</reference>
<gene>
    <name evidence="4" type="ORF">CPB84DRAFT_5464</name>
</gene>
<keyword evidence="2" id="KW-0812">Transmembrane</keyword>
<feature type="transmembrane region" description="Helical" evidence="2">
    <location>
        <begin position="204"/>
        <end position="228"/>
    </location>
</feature>
<sequence length="333" mass="38220">MNTTIPGKPVENLPGPILLDGFFQSFLLGTIVNQAFKYILDYRDDSWRKREFVISVILLSFLQTVLEDYKVWRTLILHRRWSTSRIEWSDLFLNGTVCWLCEGFYIRRCWKMMGKCIWMLAPLSILSMLIMAANIYLAIAMGIAFRSLAGTDDTLTESHFLLPSTIVAFSFWIFGSLVLETTVTVLLSVSLWRSRTGLREVDKTIFKVIHITWESAILPSICMVIAVGLYHAKPRVDDHLVLFFVLLTGKFYTFGMLRTLNSREKLRREIQAHEHGLGRTSLSTWEWDSATLHTATARQPKPSTTSSTSVNRVQQREIMKAGPVTKRLMVTSR</sequence>
<protein>
    <recommendedName>
        <fullName evidence="3">DUF6534 domain-containing protein</fullName>
    </recommendedName>
</protein>
<feature type="transmembrane region" description="Helical" evidence="2">
    <location>
        <begin position="240"/>
        <end position="260"/>
    </location>
</feature>